<sequence length="578" mass="68367">MTRIDLGSNLIIYHLLLPISLFPIEDFFMKKYTLSFLILLFTHSLLADIGVDSLLTELEKTMAKRSVYDQQKEARINGLKEMRAKNNLNLTQEFLINSQLIEEYEPYNFDSTFHYLTINQELAKTLNNYEFQTKSNLKMADILASSGRYMEAVDILKEINRDYLNQNLLIRYYLDFIDIYSDLCIYTQSPTNYRRYFRITENYSDSVMPMIDPQSELYLSLLEKKYRDNRQLMKCLMVNSKRLEKAKMGTRLYSTITFERSLYYDIVSDREMEKKYLILSAISDIKAAVKDNASLAKLAIILHEEGQLDKAHKFINFSFEDAEFFNSRLRFISISNILPVINEAYQLKSEKQKAKLERFLIIISLLSLFLGLAVVFILRQMTKLKKARKELQTVNGKLKSLNLSLRDTNQSLNSLNKELSESNHVKEQYIASFLTICSEYIEKLDEFRKMTNKHIASQKIDELFKFTKSQKIIEQETREFYENFDTTFLHIYPHFVEELNRLLKKDERIELKKDERMNTELRVFALIRLGINDSSEIAKLLRYSVNTIYNYRVKIKNKAAVNRDEFEDHIMRIDAYLE</sequence>
<gene>
    <name evidence="4" type="ORF">DDZ16_09150</name>
</gene>
<keyword evidence="1" id="KW-0175">Coiled coil</keyword>
<evidence type="ECO:0000313" key="4">
    <source>
        <dbReference type="EMBL" id="PWD99603.1"/>
    </source>
</evidence>
<evidence type="ECO:0000259" key="3">
    <source>
        <dbReference type="Pfam" id="PF19904"/>
    </source>
</evidence>
<protein>
    <submittedName>
        <fullName evidence="4">Transcriptional regulator</fullName>
    </submittedName>
</protein>
<accession>A0A2U2B980</accession>
<reference evidence="4 5" key="1">
    <citation type="submission" date="2018-05" db="EMBL/GenBank/DDBJ databases">
        <title>Marinilabilia rubrum sp. nov., isolated from saltern sediment.</title>
        <authorList>
            <person name="Zhang R."/>
        </authorList>
    </citation>
    <scope>NUCLEOTIDE SEQUENCE [LARGE SCALE GENOMIC DNA]</scope>
    <source>
        <strain evidence="4 5">WTE16</strain>
    </source>
</reference>
<dbReference type="InterPro" id="IPR045957">
    <property type="entry name" value="DUF6377"/>
</dbReference>
<keyword evidence="2" id="KW-0472">Membrane</keyword>
<dbReference type="AlphaFoldDB" id="A0A2U2B980"/>
<keyword evidence="2" id="KW-0812">Transmembrane</keyword>
<proteinExistence type="predicted"/>
<organism evidence="4 5">
    <name type="scientific">Marinilabilia rubra</name>
    <dbReference type="NCBI Taxonomy" id="2162893"/>
    <lineage>
        <taxon>Bacteria</taxon>
        <taxon>Pseudomonadati</taxon>
        <taxon>Bacteroidota</taxon>
        <taxon>Bacteroidia</taxon>
        <taxon>Marinilabiliales</taxon>
        <taxon>Marinilabiliaceae</taxon>
        <taxon>Marinilabilia</taxon>
    </lineage>
</organism>
<feature type="coiled-coil region" evidence="1">
    <location>
        <begin position="384"/>
        <end position="418"/>
    </location>
</feature>
<evidence type="ECO:0000256" key="2">
    <source>
        <dbReference type="SAM" id="Phobius"/>
    </source>
</evidence>
<keyword evidence="2" id="KW-1133">Transmembrane helix</keyword>
<dbReference type="Proteomes" id="UP000244956">
    <property type="component" value="Unassembled WGS sequence"/>
</dbReference>
<feature type="transmembrane region" description="Helical" evidence="2">
    <location>
        <begin position="359"/>
        <end position="378"/>
    </location>
</feature>
<name>A0A2U2B980_9BACT</name>
<evidence type="ECO:0000313" key="5">
    <source>
        <dbReference type="Proteomes" id="UP000244956"/>
    </source>
</evidence>
<dbReference type="EMBL" id="QEWP01000006">
    <property type="protein sequence ID" value="PWD99603.1"/>
    <property type="molecule type" value="Genomic_DNA"/>
</dbReference>
<dbReference type="Pfam" id="PF19904">
    <property type="entry name" value="DUF6377"/>
    <property type="match status" value="1"/>
</dbReference>
<evidence type="ECO:0000256" key="1">
    <source>
        <dbReference type="SAM" id="Coils"/>
    </source>
</evidence>
<comment type="caution">
    <text evidence="4">The sequence shown here is derived from an EMBL/GenBank/DDBJ whole genome shotgun (WGS) entry which is preliminary data.</text>
</comment>
<keyword evidence="5" id="KW-1185">Reference proteome</keyword>
<feature type="transmembrane region" description="Helical" evidence="2">
    <location>
        <begin position="6"/>
        <end position="24"/>
    </location>
</feature>
<feature type="domain" description="DUF6377" evidence="3">
    <location>
        <begin position="284"/>
        <end position="538"/>
    </location>
</feature>